<dbReference type="PANTHER" id="PTHR11439:SF483">
    <property type="entry name" value="PEPTIDE SYNTHASE GLIP-LIKE, PUTATIVE (AFU_ORTHOLOGUE AFUA_3G12920)-RELATED"/>
    <property type="match status" value="1"/>
</dbReference>
<keyword evidence="2" id="KW-1185">Reference proteome</keyword>
<protein>
    <recommendedName>
        <fullName evidence="3">Reverse transcriptase Ty1/copia-type domain-containing protein</fullName>
    </recommendedName>
</protein>
<dbReference type="PANTHER" id="PTHR11439">
    <property type="entry name" value="GAG-POL-RELATED RETROTRANSPOSON"/>
    <property type="match status" value="1"/>
</dbReference>
<organism evidence="1 2">
    <name type="scientific">Anopheles atroparvus</name>
    <name type="common">European mosquito</name>
    <dbReference type="NCBI Taxonomy" id="41427"/>
    <lineage>
        <taxon>Eukaryota</taxon>
        <taxon>Metazoa</taxon>
        <taxon>Ecdysozoa</taxon>
        <taxon>Arthropoda</taxon>
        <taxon>Hexapoda</taxon>
        <taxon>Insecta</taxon>
        <taxon>Pterygota</taxon>
        <taxon>Neoptera</taxon>
        <taxon>Endopterygota</taxon>
        <taxon>Diptera</taxon>
        <taxon>Nematocera</taxon>
        <taxon>Culicoidea</taxon>
        <taxon>Culicidae</taxon>
        <taxon>Anophelinae</taxon>
        <taxon>Anopheles</taxon>
    </lineage>
</organism>
<evidence type="ECO:0000313" key="1">
    <source>
        <dbReference type="EnsemblMetazoa" id="ENSAATROPP013662"/>
    </source>
</evidence>
<evidence type="ECO:0000313" key="2">
    <source>
        <dbReference type="Proteomes" id="UP000075880"/>
    </source>
</evidence>
<evidence type="ECO:0008006" key="3">
    <source>
        <dbReference type="Google" id="ProtNLM"/>
    </source>
</evidence>
<accession>A0AAG5DQT4</accession>
<name>A0AAG5DQT4_ANOAO</name>
<dbReference type="EnsemblMetazoa" id="ENSAATROPT015206">
    <property type="protein sequence ID" value="ENSAATROPP013662"/>
    <property type="gene ID" value="ENSAATROPG012379"/>
</dbReference>
<reference evidence="1" key="1">
    <citation type="submission" date="2024-04" db="UniProtKB">
        <authorList>
            <consortium name="EnsemblMetazoa"/>
        </authorList>
    </citation>
    <scope>IDENTIFICATION</scope>
    <source>
        <strain evidence="1">EBRO</strain>
    </source>
</reference>
<dbReference type="Proteomes" id="UP000075880">
    <property type="component" value="Unassembled WGS sequence"/>
</dbReference>
<proteinExistence type="predicted"/>
<sequence>MISLYGNTISWTTRKQTTVALSSTEAEYVSLSQSSCEAIWLKNLLSQFGIVKDIPLIIYEDNQSCICIAEEPRDQKRMKHLDIRYNFIRECIENGVISVKYIPTSEQVADVLTKSLSAGTFKRHRLALGVQESAEEIFREATIERGC</sequence>
<dbReference type="AlphaFoldDB" id="A0AAG5DQT4"/>
<dbReference type="CDD" id="cd09272">
    <property type="entry name" value="RNase_HI_RT_Ty1"/>
    <property type="match status" value="1"/>
</dbReference>